<keyword evidence="3" id="KW-0472">Membrane</keyword>
<dbReference type="AlphaFoldDB" id="A0A5J4S7Y1"/>
<gene>
    <name evidence="7" type="ORF">EZS27_010737</name>
</gene>
<dbReference type="Pfam" id="PF07980">
    <property type="entry name" value="SusD_RagB"/>
    <property type="match status" value="1"/>
</dbReference>
<evidence type="ECO:0000256" key="1">
    <source>
        <dbReference type="ARBA" id="ARBA00004442"/>
    </source>
</evidence>
<evidence type="ECO:0000259" key="5">
    <source>
        <dbReference type="Pfam" id="PF07980"/>
    </source>
</evidence>
<dbReference type="InterPro" id="IPR011990">
    <property type="entry name" value="TPR-like_helical_dom_sf"/>
</dbReference>
<dbReference type="GO" id="GO:0009279">
    <property type="term" value="C:cell outer membrane"/>
    <property type="evidence" value="ECO:0007669"/>
    <property type="project" value="UniProtKB-SubCell"/>
</dbReference>
<sequence length="535" mass="58850">MKKYIIGLVTGLAMITSCADKLDLEPANNITDEQIKEILASGDEAKIDIILGGIANNIMLQINKTVENVMTSDPRKASLFGQNCMRNLAGNDVVFGSTTIGIFGSEIYSFSEDFTAARADDNVCFWNFGWSGVTTANKLLNLLDDTTIGNNVKLKNYKARALVLRAYTYNYLIENYQDAYLQGGNGKLGLMLYNTYDPGQPVKARASSEDTYAFIKKDISQAITLFNEAGIGYTEDVRDFDLGAAYFILARVALCTGDYQTVVSASDNVLGHYPNLISQAYYGGKNTGTEEDPIIFRPDSNAFLNNAKNPEVIYGFPKGEANTTHNTWMNVFGRSYGGESEGFARIDNRLYEKIADNDFRKDAFAGSVNIGNYTYPVSGNVNTIPSYVNLKFAATHALGSDNKSEVGSTSCYYMRSSEILLMKAEAQAQSGNETAAKATLNTLLAARTKAGTPTLTCDNYPSMNGLSALQMVQLQTRIELWGEGGREFYNNKRWNIPVDRNGSSNHVHVSLNSYPGMTLKIPQQEMLYNPLCVQN</sequence>
<reference evidence="7" key="1">
    <citation type="submission" date="2019-03" db="EMBL/GenBank/DDBJ databases">
        <title>Single cell metagenomics reveals metabolic interactions within the superorganism composed of flagellate Streblomastix strix and complex community of Bacteroidetes bacteria on its surface.</title>
        <authorList>
            <person name="Treitli S.C."/>
            <person name="Kolisko M."/>
            <person name="Husnik F."/>
            <person name="Keeling P."/>
            <person name="Hampl V."/>
        </authorList>
    </citation>
    <scope>NUCLEOTIDE SEQUENCE</scope>
    <source>
        <strain evidence="7">STM</strain>
    </source>
</reference>
<evidence type="ECO:0000313" key="7">
    <source>
        <dbReference type="EMBL" id="KAA6341450.1"/>
    </source>
</evidence>
<evidence type="ECO:0000256" key="4">
    <source>
        <dbReference type="ARBA" id="ARBA00023237"/>
    </source>
</evidence>
<dbReference type="PROSITE" id="PS51257">
    <property type="entry name" value="PROKAR_LIPOPROTEIN"/>
    <property type="match status" value="1"/>
</dbReference>
<evidence type="ECO:0008006" key="8">
    <source>
        <dbReference type="Google" id="ProtNLM"/>
    </source>
</evidence>
<dbReference type="InterPro" id="IPR012944">
    <property type="entry name" value="SusD_RagB_dom"/>
</dbReference>
<evidence type="ECO:0000256" key="3">
    <source>
        <dbReference type="ARBA" id="ARBA00023136"/>
    </source>
</evidence>
<feature type="domain" description="SusD-like N-terminal" evidence="6">
    <location>
        <begin position="113"/>
        <end position="254"/>
    </location>
</feature>
<comment type="caution">
    <text evidence="7">The sequence shown here is derived from an EMBL/GenBank/DDBJ whole genome shotgun (WGS) entry which is preliminary data.</text>
</comment>
<dbReference type="EMBL" id="SNRY01000388">
    <property type="protein sequence ID" value="KAA6341450.1"/>
    <property type="molecule type" value="Genomic_DNA"/>
</dbReference>
<evidence type="ECO:0000259" key="6">
    <source>
        <dbReference type="Pfam" id="PF14322"/>
    </source>
</evidence>
<keyword evidence="2" id="KW-0732">Signal</keyword>
<feature type="domain" description="RagB/SusD" evidence="5">
    <location>
        <begin position="327"/>
        <end position="510"/>
    </location>
</feature>
<comment type="subcellular location">
    <subcellularLocation>
        <location evidence="1">Cell outer membrane</location>
    </subcellularLocation>
</comment>
<dbReference type="Gene3D" id="1.25.40.390">
    <property type="match status" value="1"/>
</dbReference>
<organism evidence="7">
    <name type="scientific">termite gut metagenome</name>
    <dbReference type="NCBI Taxonomy" id="433724"/>
    <lineage>
        <taxon>unclassified sequences</taxon>
        <taxon>metagenomes</taxon>
        <taxon>organismal metagenomes</taxon>
    </lineage>
</organism>
<keyword evidence="4" id="KW-0998">Cell outer membrane</keyword>
<dbReference type="InterPro" id="IPR033985">
    <property type="entry name" value="SusD-like_N"/>
</dbReference>
<protein>
    <recommendedName>
        <fullName evidence="8">RagB/SusD family nutrient uptake outer membrane protein</fullName>
    </recommendedName>
</protein>
<name>A0A5J4S7Y1_9ZZZZ</name>
<evidence type="ECO:0000256" key="2">
    <source>
        <dbReference type="ARBA" id="ARBA00022729"/>
    </source>
</evidence>
<proteinExistence type="predicted"/>
<accession>A0A5J4S7Y1</accession>
<dbReference type="SUPFAM" id="SSF48452">
    <property type="entry name" value="TPR-like"/>
    <property type="match status" value="1"/>
</dbReference>
<dbReference type="Pfam" id="PF14322">
    <property type="entry name" value="SusD-like_3"/>
    <property type="match status" value="1"/>
</dbReference>